<dbReference type="PANTHER" id="PTHR32440:SF0">
    <property type="entry name" value="PHOSPHATASE DCR2-RELATED"/>
    <property type="match status" value="1"/>
</dbReference>
<dbReference type="GO" id="GO:0004721">
    <property type="term" value="F:phosphoprotein phosphatase activity"/>
    <property type="evidence" value="ECO:0007669"/>
    <property type="project" value="TreeGrafter"/>
</dbReference>
<sequence length="502" mass="56931">MVTRRIVRAGIQLGLLALIVLLLLFIFDNKLEFLPAAIHDHLPAHHPGLVVTDVTVTTCSSLNIFSSCTLDPEVWHRIEKDLYLGTGWTSSAYTHIQRKKEEDLLPTDSVVIDLKIGRLDPGAGTDKKWEARPAGIWLLRTDRSHTGDPQKVITSLDVLFGADAADPRTGWEVKDTPLLLDTKNEARLSIRRGPPAKLERPPPRIRKDGRFKIMQASDLHLSTGLGKCREPIPHLKDESKCEADPRTLEFLERMLDEEKPDLVIISGDQVNGDTAPDAATAIFKLADIFVKRRIPYAAIFGNHDDEGNLDRSQSMALLHNYRTLYQSWPSRCRWRGHYIVESDILILTPRSERLQKSHREYRYIHMNLAFIHIPFPEYRDRNSAFYGNWTEPSTAPRFNSGFRDALVSENVVVVSCGHDHVNDYCMLSRNEYSQPSLWMCYAGGAGFGGYGGYGGYIRRVRFFDINMNSARIMTYKRLEYGDTASKINEMMIVDGGKVVQSD</sequence>
<dbReference type="SUPFAM" id="SSF56300">
    <property type="entry name" value="Metallo-dependent phosphatases"/>
    <property type="match status" value="1"/>
</dbReference>
<reference evidence="4" key="1">
    <citation type="submission" date="2009-05" db="EMBL/GenBank/DDBJ databases">
        <title>The genome sequence of Ajellomyces capsulatus strain H143.</title>
        <authorList>
            <person name="Champion M."/>
            <person name="Cuomo C.A."/>
            <person name="Ma L.-J."/>
            <person name="Henn M.R."/>
            <person name="Sil A."/>
            <person name="Goldman B."/>
            <person name="Young S.K."/>
            <person name="Kodira C.D."/>
            <person name="Zeng Q."/>
            <person name="Koehrsen M."/>
            <person name="Alvarado L."/>
            <person name="Berlin A.M."/>
            <person name="Borenstein D."/>
            <person name="Chen Z."/>
            <person name="Engels R."/>
            <person name="Freedman E."/>
            <person name="Gellesch M."/>
            <person name="Goldberg J."/>
            <person name="Griggs A."/>
            <person name="Gujja S."/>
            <person name="Heiman D.I."/>
            <person name="Hepburn T.A."/>
            <person name="Howarth C."/>
            <person name="Jen D."/>
            <person name="Larson L."/>
            <person name="Lewis B."/>
            <person name="Mehta T."/>
            <person name="Park D."/>
            <person name="Pearson M."/>
            <person name="Roberts A."/>
            <person name="Saif S."/>
            <person name="Shea T.D."/>
            <person name="Shenoy N."/>
            <person name="Sisk P."/>
            <person name="Stolte C."/>
            <person name="Sykes S."/>
            <person name="Walk T."/>
            <person name="White J."/>
            <person name="Yandava C."/>
            <person name="Klein B."/>
            <person name="McEwen J.G."/>
            <person name="Puccia R."/>
            <person name="Goldman G.H."/>
            <person name="Felipe M.S."/>
            <person name="Nino-Vega G."/>
            <person name="San-Blas G."/>
            <person name="Taylor J.W."/>
            <person name="Mendoza L."/>
            <person name="Galagan J.E."/>
            <person name="Nusbaum C."/>
            <person name="Birren B.W."/>
        </authorList>
    </citation>
    <scope>NUCLEOTIDE SEQUENCE [LARGE SCALE GENOMIC DNA]</scope>
    <source>
        <strain evidence="4">H143</strain>
    </source>
</reference>
<gene>
    <name evidence="3" type="ORF">HCDG_00978</name>
</gene>
<dbReference type="PANTHER" id="PTHR32440">
    <property type="entry name" value="PHOSPHATASE DCR2-RELATED-RELATED"/>
    <property type="match status" value="1"/>
</dbReference>
<feature type="domain" description="Calcineurin-like phosphoesterase" evidence="2">
    <location>
        <begin position="211"/>
        <end position="421"/>
    </location>
</feature>
<evidence type="ECO:0000313" key="3">
    <source>
        <dbReference type="EMBL" id="EER45399.1"/>
    </source>
</evidence>
<keyword evidence="1" id="KW-0812">Transmembrane</keyword>
<organism evidence="3 4">
    <name type="scientific">Ajellomyces capsulatus (strain H143)</name>
    <name type="common">Darling's disease fungus</name>
    <name type="synonym">Histoplasma capsulatum</name>
    <dbReference type="NCBI Taxonomy" id="544712"/>
    <lineage>
        <taxon>Eukaryota</taxon>
        <taxon>Fungi</taxon>
        <taxon>Dikarya</taxon>
        <taxon>Ascomycota</taxon>
        <taxon>Pezizomycotina</taxon>
        <taxon>Eurotiomycetes</taxon>
        <taxon>Eurotiomycetidae</taxon>
        <taxon>Onygenales</taxon>
        <taxon>Ajellomycetaceae</taxon>
        <taxon>Histoplasma</taxon>
    </lineage>
</organism>
<dbReference type="EMBL" id="GG692419">
    <property type="protein sequence ID" value="EER45399.1"/>
    <property type="molecule type" value="Genomic_DNA"/>
</dbReference>
<dbReference type="CDD" id="cd07383">
    <property type="entry name" value="MPP_Dcr2"/>
    <property type="match status" value="1"/>
</dbReference>
<accession>C6H2P6</accession>
<dbReference type="Proteomes" id="UP000002624">
    <property type="component" value="Unassembled WGS sequence"/>
</dbReference>
<dbReference type="STRING" id="544712.C6H2P6"/>
<evidence type="ECO:0000313" key="4">
    <source>
        <dbReference type="Proteomes" id="UP000002624"/>
    </source>
</evidence>
<keyword evidence="1" id="KW-0472">Membrane</keyword>
<dbReference type="OMA" id="HVNDYCS"/>
<dbReference type="HOGENOM" id="CLU_019692_4_1_1"/>
<protein>
    <submittedName>
        <fullName evidence="3">Phosphoesterase</fullName>
    </submittedName>
</protein>
<evidence type="ECO:0000256" key="1">
    <source>
        <dbReference type="SAM" id="Phobius"/>
    </source>
</evidence>
<keyword evidence="1" id="KW-1133">Transmembrane helix</keyword>
<name>C6H2P6_AJECH</name>
<dbReference type="Gene3D" id="3.60.21.10">
    <property type="match status" value="1"/>
</dbReference>
<dbReference type="InterPro" id="IPR004843">
    <property type="entry name" value="Calcineurin-like_PHP"/>
</dbReference>
<dbReference type="VEuPathDB" id="FungiDB:HCDG_00978"/>
<dbReference type="Pfam" id="PF00149">
    <property type="entry name" value="Metallophos"/>
    <property type="match status" value="1"/>
</dbReference>
<proteinExistence type="predicted"/>
<feature type="transmembrane region" description="Helical" evidence="1">
    <location>
        <begin position="7"/>
        <end position="27"/>
    </location>
</feature>
<dbReference type="OrthoDB" id="783096at2759"/>
<dbReference type="AlphaFoldDB" id="C6H2P6"/>
<dbReference type="InterPro" id="IPR029052">
    <property type="entry name" value="Metallo-depent_PP-like"/>
</dbReference>
<evidence type="ECO:0000259" key="2">
    <source>
        <dbReference type="Pfam" id="PF00149"/>
    </source>
</evidence>
<dbReference type="GO" id="GO:0005737">
    <property type="term" value="C:cytoplasm"/>
    <property type="evidence" value="ECO:0007669"/>
    <property type="project" value="TreeGrafter"/>
</dbReference>